<sequence length="247" mass="27474">MMRLILAVALAICISAPAVFANDMTKEEVQKIIREYVKENPGEFAEAIQAYFIEKQKKQQGAKLKDSLTKRVDVPIDGSPTLGPDDAQITLVEFSDFQCPFCARASATVVALKKKYGDKMRLVFKHFPLQFHKQAKEASSAAMAAGKQGKFWEFRDILLKRQAQWGVPGPQATFVKYAEELKLDIKKFKADMADKSFAKKVNADVALGKKIGVSGTPAFFVNGVMLSGAQPQENFEKIITYLLSEKK</sequence>
<dbReference type="Gene3D" id="3.40.30.10">
    <property type="entry name" value="Glutaredoxin"/>
    <property type="match status" value="1"/>
</dbReference>
<reference evidence="7" key="1">
    <citation type="submission" date="2018-06" db="EMBL/GenBank/DDBJ databases">
        <authorList>
            <person name="Zhirakovskaya E."/>
        </authorList>
    </citation>
    <scope>NUCLEOTIDE SEQUENCE</scope>
</reference>
<dbReference type="PANTHER" id="PTHR13887">
    <property type="entry name" value="GLUTATHIONE S-TRANSFERASE KAPPA"/>
    <property type="match status" value="1"/>
</dbReference>
<dbReference type="InterPro" id="IPR013766">
    <property type="entry name" value="Thioredoxin_domain"/>
</dbReference>
<proteinExistence type="inferred from homology"/>
<accession>A0A3B1C6Q3</accession>
<dbReference type="PROSITE" id="PS51352">
    <property type="entry name" value="THIOREDOXIN_2"/>
    <property type="match status" value="1"/>
</dbReference>
<comment type="similarity">
    <text evidence="1">Belongs to the thioredoxin family. DsbA subfamily.</text>
</comment>
<protein>
    <submittedName>
        <fullName evidence="7">Periplasmic thiol:disulfide interchange protein DsbA</fullName>
    </submittedName>
</protein>
<evidence type="ECO:0000256" key="3">
    <source>
        <dbReference type="ARBA" id="ARBA00023002"/>
    </source>
</evidence>
<dbReference type="Pfam" id="PF13462">
    <property type="entry name" value="Thioredoxin_4"/>
    <property type="match status" value="1"/>
</dbReference>
<evidence type="ECO:0000256" key="5">
    <source>
        <dbReference type="ARBA" id="ARBA00023284"/>
    </source>
</evidence>
<dbReference type="InterPro" id="IPR036249">
    <property type="entry name" value="Thioredoxin-like_sf"/>
</dbReference>
<keyword evidence="5" id="KW-0676">Redox-active center</keyword>
<evidence type="ECO:0000256" key="2">
    <source>
        <dbReference type="ARBA" id="ARBA00022729"/>
    </source>
</evidence>
<feature type="domain" description="Thioredoxin" evidence="6">
    <location>
        <begin position="10"/>
        <end position="244"/>
    </location>
</feature>
<dbReference type="InterPro" id="IPR012336">
    <property type="entry name" value="Thioredoxin-like_fold"/>
</dbReference>
<dbReference type="SUPFAM" id="SSF52833">
    <property type="entry name" value="Thioredoxin-like"/>
    <property type="match status" value="1"/>
</dbReference>
<organism evidence="7">
    <name type="scientific">hydrothermal vent metagenome</name>
    <dbReference type="NCBI Taxonomy" id="652676"/>
    <lineage>
        <taxon>unclassified sequences</taxon>
        <taxon>metagenomes</taxon>
        <taxon>ecological metagenomes</taxon>
    </lineage>
</organism>
<dbReference type="PANTHER" id="PTHR13887:SF14">
    <property type="entry name" value="DISULFIDE BOND FORMATION PROTEIN D"/>
    <property type="match status" value="1"/>
</dbReference>
<dbReference type="GO" id="GO:0016491">
    <property type="term" value="F:oxidoreductase activity"/>
    <property type="evidence" value="ECO:0007669"/>
    <property type="project" value="UniProtKB-KW"/>
</dbReference>
<evidence type="ECO:0000256" key="4">
    <source>
        <dbReference type="ARBA" id="ARBA00023157"/>
    </source>
</evidence>
<name>A0A3B1C6Q3_9ZZZZ</name>
<dbReference type="EMBL" id="UOGC01000135">
    <property type="protein sequence ID" value="VAX22321.1"/>
    <property type="molecule type" value="Genomic_DNA"/>
</dbReference>
<evidence type="ECO:0000259" key="6">
    <source>
        <dbReference type="PROSITE" id="PS51352"/>
    </source>
</evidence>
<dbReference type="AlphaFoldDB" id="A0A3B1C6Q3"/>
<keyword evidence="3" id="KW-0560">Oxidoreductase</keyword>
<keyword evidence="2" id="KW-0732">Signal</keyword>
<evidence type="ECO:0000256" key="1">
    <source>
        <dbReference type="ARBA" id="ARBA00005791"/>
    </source>
</evidence>
<gene>
    <name evidence="7" type="ORF">MNBD_NITROSPINAE01-893</name>
</gene>
<evidence type="ECO:0000313" key="7">
    <source>
        <dbReference type="EMBL" id="VAX22321.1"/>
    </source>
</evidence>
<keyword evidence="4" id="KW-1015">Disulfide bond</keyword>